<sequence>MSKLDDLLSKKKTVVPVLDLSRSNIQTVEEFKRLLEKVPDYKMRPVKVRAEEIKIREKDYAFKMPKKEMRKLLRANGEREAMYTYADPVPGEMKDVVLMELCAVPIDWKMLTTLRPKNKQEEEYFSRMVEMGKLELKTEARDRREFALNNCVKKIKNKSGIVETRLMTCESCGEEMCCGKTCGDFNYDLYIRVEARVVKPKPAPLSSNKAKLNGRKKSSRIGSRNPNSFVRPLSHHRNRDTRSGVLRPGELLQTSSADVKQIAKRLETPSPARNATLSCRRRQYGVACSNVVTAQAQTQLILF</sequence>
<dbReference type="HOGENOM" id="CLU_082525_1_0_1"/>
<evidence type="ECO:0000313" key="3">
    <source>
        <dbReference type="Proteomes" id="UP000001292"/>
    </source>
</evidence>
<evidence type="ECO:0000256" key="1">
    <source>
        <dbReference type="SAM" id="MobiDB-lite"/>
    </source>
</evidence>
<keyword evidence="3" id="KW-1185">Reference proteome</keyword>
<proteinExistence type="predicted"/>
<dbReference type="EMBL" id="CH480815">
    <property type="protein sequence ID" value="EDW41061.1"/>
    <property type="molecule type" value="Genomic_DNA"/>
</dbReference>
<dbReference type="AlphaFoldDB" id="B4HDX1"/>
<dbReference type="Proteomes" id="UP000001292">
    <property type="component" value="Unassembled WGS sequence"/>
</dbReference>
<gene>
    <name evidence="2" type="primary">Dsec\GM24768</name>
    <name evidence="2" type="ORF">Dsec_GM24768</name>
</gene>
<feature type="region of interest" description="Disordered" evidence="1">
    <location>
        <begin position="203"/>
        <end position="250"/>
    </location>
</feature>
<organism evidence="3">
    <name type="scientific">Drosophila sechellia</name>
    <name type="common">Fruit fly</name>
    <dbReference type="NCBI Taxonomy" id="7238"/>
    <lineage>
        <taxon>Eukaryota</taxon>
        <taxon>Metazoa</taxon>
        <taxon>Ecdysozoa</taxon>
        <taxon>Arthropoda</taxon>
        <taxon>Hexapoda</taxon>
        <taxon>Insecta</taxon>
        <taxon>Pterygota</taxon>
        <taxon>Neoptera</taxon>
        <taxon>Endopterygota</taxon>
        <taxon>Diptera</taxon>
        <taxon>Brachycera</taxon>
        <taxon>Muscomorpha</taxon>
        <taxon>Ephydroidea</taxon>
        <taxon>Drosophilidae</taxon>
        <taxon>Drosophila</taxon>
        <taxon>Sophophora</taxon>
    </lineage>
</organism>
<name>B4HDX1_DROSE</name>
<accession>B4HDX1</accession>
<protein>
    <submittedName>
        <fullName evidence="2">GM24768</fullName>
    </submittedName>
</protein>
<dbReference type="OMA" id="MYTYADP"/>
<reference evidence="2 3" key="1">
    <citation type="journal article" date="2007" name="Nature">
        <title>Evolution of genes and genomes on the Drosophila phylogeny.</title>
        <authorList>
            <consortium name="Drosophila 12 Genomes Consortium"/>
            <person name="Clark A.G."/>
            <person name="Eisen M.B."/>
            <person name="Smith D.R."/>
            <person name="Bergman C.M."/>
            <person name="Oliver B."/>
            <person name="Markow T.A."/>
            <person name="Kaufman T.C."/>
            <person name="Kellis M."/>
            <person name="Gelbart W."/>
            <person name="Iyer V.N."/>
            <person name="Pollard D.A."/>
            <person name="Sackton T.B."/>
            <person name="Larracuente A.M."/>
            <person name="Singh N.D."/>
            <person name="Abad J.P."/>
            <person name="Abt D.N."/>
            <person name="Adryan B."/>
            <person name="Aguade M."/>
            <person name="Akashi H."/>
            <person name="Anderson W.W."/>
            <person name="Aquadro C.F."/>
            <person name="Ardell D.H."/>
            <person name="Arguello R."/>
            <person name="Artieri C.G."/>
            <person name="Barbash D.A."/>
            <person name="Barker D."/>
            <person name="Barsanti P."/>
            <person name="Batterham P."/>
            <person name="Batzoglou S."/>
            <person name="Begun D."/>
            <person name="Bhutkar A."/>
            <person name="Blanco E."/>
            <person name="Bosak S.A."/>
            <person name="Bradley R.K."/>
            <person name="Brand A.D."/>
            <person name="Brent M.R."/>
            <person name="Brooks A.N."/>
            <person name="Brown R.H."/>
            <person name="Butlin R.K."/>
            <person name="Caggese C."/>
            <person name="Calvi B.R."/>
            <person name="Bernardo de Carvalho A."/>
            <person name="Caspi A."/>
            <person name="Castrezana S."/>
            <person name="Celniker S.E."/>
            <person name="Chang J.L."/>
            <person name="Chapple C."/>
            <person name="Chatterji S."/>
            <person name="Chinwalla A."/>
            <person name="Civetta A."/>
            <person name="Clifton S.W."/>
            <person name="Comeron J.M."/>
            <person name="Costello J.C."/>
            <person name="Coyne J.A."/>
            <person name="Daub J."/>
            <person name="David R.G."/>
            <person name="Delcher A.L."/>
            <person name="Delehaunty K."/>
            <person name="Do C.B."/>
            <person name="Ebling H."/>
            <person name="Edwards K."/>
            <person name="Eickbush T."/>
            <person name="Evans J.D."/>
            <person name="Filipski A."/>
            <person name="Findeiss S."/>
            <person name="Freyhult E."/>
            <person name="Fulton L."/>
            <person name="Fulton R."/>
            <person name="Garcia A.C."/>
            <person name="Gardiner A."/>
            <person name="Garfield D.A."/>
            <person name="Garvin B.E."/>
            <person name="Gibson G."/>
            <person name="Gilbert D."/>
            <person name="Gnerre S."/>
            <person name="Godfrey J."/>
            <person name="Good R."/>
            <person name="Gotea V."/>
            <person name="Gravely B."/>
            <person name="Greenberg A.J."/>
            <person name="Griffiths-Jones S."/>
            <person name="Gross S."/>
            <person name="Guigo R."/>
            <person name="Gustafson E.A."/>
            <person name="Haerty W."/>
            <person name="Hahn M.W."/>
            <person name="Halligan D.L."/>
            <person name="Halpern A.L."/>
            <person name="Halter G.M."/>
            <person name="Han M.V."/>
            <person name="Heger A."/>
            <person name="Hillier L."/>
            <person name="Hinrichs A.S."/>
            <person name="Holmes I."/>
            <person name="Hoskins R.A."/>
            <person name="Hubisz M.J."/>
            <person name="Hultmark D."/>
            <person name="Huntley M.A."/>
            <person name="Jaffe D.B."/>
            <person name="Jagadeeshan S."/>
            <person name="Jeck W.R."/>
            <person name="Johnson J."/>
            <person name="Jones C.D."/>
            <person name="Jordan W.C."/>
            <person name="Karpen G.H."/>
            <person name="Kataoka E."/>
            <person name="Keightley P.D."/>
            <person name="Kheradpour P."/>
            <person name="Kirkness E.F."/>
            <person name="Koerich L.B."/>
            <person name="Kristiansen K."/>
            <person name="Kudrna D."/>
            <person name="Kulathinal R.J."/>
            <person name="Kumar S."/>
            <person name="Kwok R."/>
            <person name="Lander E."/>
            <person name="Langley C.H."/>
            <person name="Lapoint R."/>
            <person name="Lazzaro B.P."/>
            <person name="Lee S.J."/>
            <person name="Levesque L."/>
            <person name="Li R."/>
            <person name="Lin C.F."/>
            <person name="Lin M.F."/>
            <person name="Lindblad-Toh K."/>
            <person name="Llopart A."/>
            <person name="Long M."/>
            <person name="Low L."/>
            <person name="Lozovsky E."/>
            <person name="Lu J."/>
            <person name="Luo M."/>
            <person name="Machado C.A."/>
            <person name="Makalowski W."/>
            <person name="Marzo M."/>
            <person name="Matsuda M."/>
            <person name="Matzkin L."/>
            <person name="McAllister B."/>
            <person name="McBride C.S."/>
            <person name="McKernan B."/>
            <person name="McKernan K."/>
            <person name="Mendez-Lago M."/>
            <person name="Minx P."/>
            <person name="Mollenhauer M.U."/>
            <person name="Montooth K."/>
            <person name="Mount S.M."/>
            <person name="Mu X."/>
            <person name="Myers E."/>
            <person name="Negre B."/>
            <person name="Newfeld S."/>
            <person name="Nielsen R."/>
            <person name="Noor M.A."/>
            <person name="O'Grady P."/>
            <person name="Pachter L."/>
            <person name="Papaceit M."/>
            <person name="Parisi M.J."/>
            <person name="Parisi M."/>
            <person name="Parts L."/>
            <person name="Pedersen J.S."/>
            <person name="Pesole G."/>
            <person name="Phillippy A.M."/>
            <person name="Ponting C.P."/>
            <person name="Pop M."/>
            <person name="Porcelli D."/>
            <person name="Powell J.R."/>
            <person name="Prohaska S."/>
            <person name="Pruitt K."/>
            <person name="Puig M."/>
            <person name="Quesneville H."/>
            <person name="Ram K.R."/>
            <person name="Rand D."/>
            <person name="Rasmussen M.D."/>
            <person name="Reed L.K."/>
            <person name="Reenan R."/>
            <person name="Reily A."/>
            <person name="Remington K.A."/>
            <person name="Rieger T.T."/>
            <person name="Ritchie M.G."/>
            <person name="Robin C."/>
            <person name="Rogers Y.H."/>
            <person name="Rohde C."/>
            <person name="Rozas J."/>
            <person name="Rubenfield M.J."/>
            <person name="Ruiz A."/>
            <person name="Russo S."/>
            <person name="Salzberg S.L."/>
            <person name="Sanchez-Gracia A."/>
            <person name="Saranga D.J."/>
            <person name="Sato H."/>
            <person name="Schaeffer S.W."/>
            <person name="Schatz M.C."/>
            <person name="Schlenke T."/>
            <person name="Schwartz R."/>
            <person name="Segarra C."/>
            <person name="Singh R.S."/>
            <person name="Sirot L."/>
            <person name="Sirota M."/>
            <person name="Sisneros N.B."/>
            <person name="Smith C.D."/>
            <person name="Smith T.F."/>
            <person name="Spieth J."/>
            <person name="Stage D.E."/>
            <person name="Stark A."/>
            <person name="Stephan W."/>
            <person name="Strausberg R.L."/>
            <person name="Strempel S."/>
            <person name="Sturgill D."/>
            <person name="Sutton G."/>
            <person name="Sutton G.G."/>
            <person name="Tao W."/>
            <person name="Teichmann S."/>
            <person name="Tobari Y.N."/>
            <person name="Tomimura Y."/>
            <person name="Tsolas J.M."/>
            <person name="Valente V.L."/>
            <person name="Venter E."/>
            <person name="Venter J.C."/>
            <person name="Vicario S."/>
            <person name="Vieira F.G."/>
            <person name="Vilella A.J."/>
            <person name="Villasante A."/>
            <person name="Walenz B."/>
            <person name="Wang J."/>
            <person name="Wasserman M."/>
            <person name="Watts T."/>
            <person name="Wilson D."/>
            <person name="Wilson R.K."/>
            <person name="Wing R.A."/>
            <person name="Wolfner M.F."/>
            <person name="Wong A."/>
            <person name="Wong G.K."/>
            <person name="Wu C.I."/>
            <person name="Wu G."/>
            <person name="Yamamoto D."/>
            <person name="Yang H.P."/>
            <person name="Yang S.P."/>
            <person name="Yorke J.A."/>
            <person name="Yoshida K."/>
            <person name="Zdobnov E."/>
            <person name="Zhang P."/>
            <person name="Zhang Y."/>
            <person name="Zimin A.V."/>
            <person name="Baldwin J."/>
            <person name="Abdouelleil A."/>
            <person name="Abdulkadir J."/>
            <person name="Abebe A."/>
            <person name="Abera B."/>
            <person name="Abreu J."/>
            <person name="Acer S.C."/>
            <person name="Aftuck L."/>
            <person name="Alexander A."/>
            <person name="An P."/>
            <person name="Anderson E."/>
            <person name="Anderson S."/>
            <person name="Arachi H."/>
            <person name="Azer M."/>
            <person name="Bachantsang P."/>
            <person name="Barry A."/>
            <person name="Bayul T."/>
            <person name="Berlin A."/>
            <person name="Bessette D."/>
            <person name="Bloom T."/>
            <person name="Blye J."/>
            <person name="Boguslavskiy L."/>
            <person name="Bonnet C."/>
            <person name="Boukhgalter B."/>
            <person name="Bourzgui I."/>
            <person name="Brown A."/>
            <person name="Cahill P."/>
            <person name="Channer S."/>
            <person name="Cheshatsang Y."/>
            <person name="Chuda L."/>
            <person name="Citroen M."/>
            <person name="Collymore A."/>
            <person name="Cooke P."/>
            <person name="Costello M."/>
            <person name="D'Aco K."/>
            <person name="Daza R."/>
            <person name="De Haan G."/>
            <person name="DeGray S."/>
            <person name="DeMaso C."/>
            <person name="Dhargay N."/>
            <person name="Dooley K."/>
            <person name="Dooley E."/>
            <person name="Doricent M."/>
            <person name="Dorje P."/>
            <person name="Dorjee K."/>
            <person name="Dupes A."/>
            <person name="Elong R."/>
            <person name="Falk J."/>
            <person name="Farina A."/>
            <person name="Faro S."/>
            <person name="Ferguson D."/>
            <person name="Fisher S."/>
            <person name="Foley C.D."/>
            <person name="Franke A."/>
            <person name="Friedrich D."/>
            <person name="Gadbois L."/>
            <person name="Gearin G."/>
            <person name="Gearin C.R."/>
            <person name="Giannoukos G."/>
            <person name="Goode T."/>
            <person name="Graham J."/>
            <person name="Grandbois E."/>
            <person name="Grewal S."/>
            <person name="Gyaltsen K."/>
            <person name="Hafez N."/>
            <person name="Hagos B."/>
            <person name="Hall J."/>
            <person name="Henson C."/>
            <person name="Hollinger A."/>
            <person name="Honan T."/>
            <person name="Huard M.D."/>
            <person name="Hughes L."/>
            <person name="Hurhula B."/>
            <person name="Husby M.E."/>
            <person name="Kamat A."/>
            <person name="Kanga B."/>
            <person name="Kashin S."/>
            <person name="Khazanovich D."/>
            <person name="Kisner P."/>
            <person name="Lance K."/>
            <person name="Lara M."/>
            <person name="Lee W."/>
            <person name="Lennon N."/>
            <person name="Letendre F."/>
            <person name="LeVine R."/>
            <person name="Lipovsky A."/>
            <person name="Liu X."/>
            <person name="Liu J."/>
            <person name="Liu S."/>
            <person name="Lokyitsang T."/>
            <person name="Lokyitsang Y."/>
            <person name="Lubonja R."/>
            <person name="Lui A."/>
            <person name="MacDonald P."/>
            <person name="Magnisalis V."/>
            <person name="Maru K."/>
            <person name="Matthews C."/>
            <person name="McCusker W."/>
            <person name="McDonough S."/>
            <person name="Mehta T."/>
            <person name="Meldrim J."/>
            <person name="Meneus L."/>
            <person name="Mihai O."/>
            <person name="Mihalev A."/>
            <person name="Mihova T."/>
            <person name="Mittelman R."/>
            <person name="Mlenga V."/>
            <person name="Montmayeur A."/>
            <person name="Mulrain L."/>
            <person name="Navidi A."/>
            <person name="Naylor J."/>
            <person name="Negash T."/>
            <person name="Nguyen T."/>
            <person name="Nguyen N."/>
            <person name="Nicol R."/>
            <person name="Norbu C."/>
            <person name="Norbu N."/>
            <person name="Novod N."/>
            <person name="O'Neill B."/>
            <person name="Osman S."/>
            <person name="Markiewicz E."/>
            <person name="Oyono O.L."/>
            <person name="Patti C."/>
            <person name="Phunkhang P."/>
            <person name="Pierre F."/>
            <person name="Priest M."/>
            <person name="Raghuraman S."/>
            <person name="Rege F."/>
            <person name="Reyes R."/>
            <person name="Rise C."/>
            <person name="Rogov P."/>
            <person name="Ross K."/>
            <person name="Ryan E."/>
            <person name="Settipalli S."/>
            <person name="Shea T."/>
            <person name="Sherpa N."/>
            <person name="Shi L."/>
            <person name="Shih D."/>
            <person name="Sparrow T."/>
            <person name="Spaulding J."/>
            <person name="Stalker J."/>
            <person name="Stange-Thomann N."/>
            <person name="Stavropoulos S."/>
            <person name="Stone C."/>
            <person name="Strader C."/>
            <person name="Tesfaye S."/>
            <person name="Thomson T."/>
            <person name="Thoulutsang Y."/>
            <person name="Thoulutsang D."/>
            <person name="Topham K."/>
            <person name="Topping I."/>
            <person name="Tsamla T."/>
            <person name="Vassiliev H."/>
            <person name="Vo A."/>
            <person name="Wangchuk T."/>
            <person name="Wangdi T."/>
            <person name="Weiand M."/>
            <person name="Wilkinson J."/>
            <person name="Wilson A."/>
            <person name="Yadav S."/>
            <person name="Young G."/>
            <person name="Yu Q."/>
            <person name="Zembek L."/>
            <person name="Zhong D."/>
            <person name="Zimmer A."/>
            <person name="Zwirko Z."/>
            <person name="Jaffe D.B."/>
            <person name="Alvarez P."/>
            <person name="Brockman W."/>
            <person name="Butler J."/>
            <person name="Chin C."/>
            <person name="Gnerre S."/>
            <person name="Grabherr M."/>
            <person name="Kleber M."/>
            <person name="Mauceli E."/>
            <person name="MacCallum I."/>
        </authorList>
    </citation>
    <scope>NUCLEOTIDE SEQUENCE [LARGE SCALE GENOMIC DNA]</scope>
    <source>
        <strain evidence="3">Rob3c / Tucson 14021-0248.25</strain>
    </source>
</reference>
<evidence type="ECO:0000313" key="2">
    <source>
        <dbReference type="EMBL" id="EDW41061.1"/>
    </source>
</evidence>
<dbReference type="PhylomeDB" id="B4HDX1"/>